<keyword evidence="2" id="KW-1185">Reference proteome</keyword>
<evidence type="ECO:0000313" key="1">
    <source>
        <dbReference type="EMBL" id="GIY34604.1"/>
    </source>
</evidence>
<evidence type="ECO:0000313" key="2">
    <source>
        <dbReference type="Proteomes" id="UP001054945"/>
    </source>
</evidence>
<dbReference type="EMBL" id="BPLR01009788">
    <property type="protein sequence ID" value="GIY34604.1"/>
    <property type="molecule type" value="Genomic_DNA"/>
</dbReference>
<dbReference type="AlphaFoldDB" id="A0AAV4SMP7"/>
<gene>
    <name evidence="1" type="ORF">CEXT_524671</name>
</gene>
<organism evidence="1 2">
    <name type="scientific">Caerostris extrusa</name>
    <name type="common">Bark spider</name>
    <name type="synonym">Caerostris bankana</name>
    <dbReference type="NCBI Taxonomy" id="172846"/>
    <lineage>
        <taxon>Eukaryota</taxon>
        <taxon>Metazoa</taxon>
        <taxon>Ecdysozoa</taxon>
        <taxon>Arthropoda</taxon>
        <taxon>Chelicerata</taxon>
        <taxon>Arachnida</taxon>
        <taxon>Araneae</taxon>
        <taxon>Araneomorphae</taxon>
        <taxon>Entelegynae</taxon>
        <taxon>Araneoidea</taxon>
        <taxon>Araneidae</taxon>
        <taxon>Caerostris</taxon>
    </lineage>
</organism>
<protein>
    <submittedName>
        <fullName evidence="1">Uncharacterized protein</fullName>
    </submittedName>
</protein>
<reference evidence="1 2" key="1">
    <citation type="submission" date="2021-06" db="EMBL/GenBank/DDBJ databases">
        <title>Caerostris extrusa draft genome.</title>
        <authorList>
            <person name="Kono N."/>
            <person name="Arakawa K."/>
        </authorList>
    </citation>
    <scope>NUCLEOTIDE SEQUENCE [LARGE SCALE GENOMIC DNA]</scope>
</reference>
<comment type="caution">
    <text evidence="1">The sequence shown here is derived from an EMBL/GenBank/DDBJ whole genome shotgun (WGS) entry which is preliminary data.</text>
</comment>
<sequence>MPMVGQCLPGTFFRSSLCFAAVFQLFKKYVFLKRILTEERALVQIHNDKYLRKAKQKAIKSISLYQNRARIFPGQLGGGFQDFPGLLSLPGIVPRRFKLRIEEWPNERR</sequence>
<dbReference type="Proteomes" id="UP001054945">
    <property type="component" value="Unassembled WGS sequence"/>
</dbReference>
<accession>A0AAV4SMP7</accession>
<name>A0AAV4SMP7_CAEEX</name>
<proteinExistence type="predicted"/>